<feature type="region of interest" description="Disordered" evidence="1">
    <location>
        <begin position="428"/>
        <end position="479"/>
    </location>
</feature>
<accession>A0A0W0VKI7</accession>
<dbReference type="EMBL" id="LNYK01000019">
    <property type="protein sequence ID" value="KTD20625.1"/>
    <property type="molecule type" value="Genomic_DNA"/>
</dbReference>
<dbReference type="PATRIC" id="fig|45068.5.peg.1640"/>
<evidence type="ECO:0000313" key="2">
    <source>
        <dbReference type="EMBL" id="KTD20625.1"/>
    </source>
</evidence>
<reference evidence="2 3" key="1">
    <citation type="submission" date="2015-11" db="EMBL/GenBank/DDBJ databases">
        <title>Genomic analysis of 38 Legionella species identifies large and diverse effector repertoires.</title>
        <authorList>
            <person name="Burstein D."/>
            <person name="Amaro F."/>
            <person name="Zusman T."/>
            <person name="Lifshitz Z."/>
            <person name="Cohen O."/>
            <person name="Gilbert J.A."/>
            <person name="Pupko T."/>
            <person name="Shuman H.A."/>
            <person name="Segal G."/>
        </authorList>
    </citation>
    <scope>NUCLEOTIDE SEQUENCE [LARGE SCALE GENOMIC DNA]</scope>
    <source>
        <strain evidence="2 3">ATCC 49505</strain>
    </source>
</reference>
<dbReference type="RefSeq" id="WP_058529515.1">
    <property type="nucleotide sequence ID" value="NZ_CAAAHZ010000004.1"/>
</dbReference>
<keyword evidence="3" id="KW-1185">Reference proteome</keyword>
<protein>
    <submittedName>
        <fullName evidence="2">Uncharacterized protein</fullName>
    </submittedName>
</protein>
<feature type="compositionally biased region" description="Basic and acidic residues" evidence="1">
    <location>
        <begin position="455"/>
        <end position="479"/>
    </location>
</feature>
<dbReference type="OrthoDB" id="5653633at2"/>
<dbReference type="Proteomes" id="UP000054997">
    <property type="component" value="Unassembled WGS sequence"/>
</dbReference>
<dbReference type="STRING" id="45068.Llon_1511"/>
<dbReference type="AlphaFoldDB" id="A0A0W0VKI7"/>
<name>A0A0W0VKI7_9GAMM</name>
<comment type="caution">
    <text evidence="2">The sequence shown here is derived from an EMBL/GenBank/DDBJ whole genome shotgun (WGS) entry which is preliminary data.</text>
</comment>
<evidence type="ECO:0000256" key="1">
    <source>
        <dbReference type="SAM" id="MobiDB-lite"/>
    </source>
</evidence>
<sequence>MPSAEKVVTFTLFSKETQSGYHPGMFGERDNIIAIMKGLTEEARKRNETPPKFVLYVNLIPNWERKDNSYDNEDYLKVKTQFMERVNKEFAIDNLEVVDFYSLKDVSEDEKKYLDKLKSGGSNPDLMKTHAIVTNKKNKHLQIDTNTKIASFRDLYDLTFGQEDNKQYDRLNACVYSDQFISAHNKIVYTYPDSPLATALSKNYPDFCKKHGENPEHKQEKANRIYGQLFNTSLQECGLTITGSLSNRSKVYYPANLEKKEEYRLTKAIATAVNRSWDTSYKDEELKKLKQIEPVKVGDAKIDFMTYAYLIKKHTNIFSEHASSASEGNTYKSINNTLRLLTGFSLSSMLSGSIPEDGEIRSAFHALSNSEYEYKAMAEFYNHVLNKHPELIEDVARVIPQTARGNELSQALFGCTVRALLQNPKQQANAEAKKVSPIVDKQSKEQSSKLPLNQDEEHRKDSHRATKDQSDEKIDYKKEIYAIKRDSEDNLDDKKSMTLKK</sequence>
<gene>
    <name evidence="2" type="ORF">Llon_1511</name>
</gene>
<evidence type="ECO:0000313" key="3">
    <source>
        <dbReference type="Proteomes" id="UP000054997"/>
    </source>
</evidence>
<proteinExistence type="predicted"/>
<organism evidence="2 3">
    <name type="scientific">Legionella londiniensis</name>
    <dbReference type="NCBI Taxonomy" id="45068"/>
    <lineage>
        <taxon>Bacteria</taxon>
        <taxon>Pseudomonadati</taxon>
        <taxon>Pseudomonadota</taxon>
        <taxon>Gammaproteobacteria</taxon>
        <taxon>Legionellales</taxon>
        <taxon>Legionellaceae</taxon>
        <taxon>Legionella</taxon>
    </lineage>
</organism>